<gene>
    <name evidence="6" type="ORF">FAZ95_35790</name>
</gene>
<evidence type="ECO:0000256" key="3">
    <source>
        <dbReference type="ARBA" id="ARBA00023002"/>
    </source>
</evidence>
<organism evidence="6 7">
    <name type="scientific">Trinickia violacea</name>
    <dbReference type="NCBI Taxonomy" id="2571746"/>
    <lineage>
        <taxon>Bacteria</taxon>
        <taxon>Pseudomonadati</taxon>
        <taxon>Pseudomonadota</taxon>
        <taxon>Betaproteobacteria</taxon>
        <taxon>Burkholderiales</taxon>
        <taxon>Burkholderiaceae</taxon>
        <taxon>Trinickia</taxon>
    </lineage>
</organism>
<dbReference type="RefSeq" id="WP_137337089.1">
    <property type="nucleotide sequence ID" value="NZ_CP040078.1"/>
</dbReference>
<name>A0A4P8J089_9BURK</name>
<dbReference type="InterPro" id="IPR011251">
    <property type="entry name" value="Luciferase-like_dom"/>
</dbReference>
<dbReference type="KEGG" id="tvl:FAZ95_35790"/>
<dbReference type="SUPFAM" id="SSF51679">
    <property type="entry name" value="Bacterial luciferase-like"/>
    <property type="match status" value="1"/>
</dbReference>
<keyword evidence="2" id="KW-0288">FMN</keyword>
<dbReference type="EMBL" id="CP040078">
    <property type="protein sequence ID" value="QCP54321.1"/>
    <property type="molecule type" value="Genomic_DNA"/>
</dbReference>
<dbReference type="GO" id="GO:0004497">
    <property type="term" value="F:monooxygenase activity"/>
    <property type="evidence" value="ECO:0007669"/>
    <property type="project" value="UniProtKB-KW"/>
</dbReference>
<dbReference type="CDD" id="cd01094">
    <property type="entry name" value="Alkanesulfonate_monoxygenase"/>
    <property type="match status" value="1"/>
</dbReference>
<keyword evidence="4" id="KW-0503">Monooxygenase</keyword>
<keyword evidence="3" id="KW-0560">Oxidoreductase</keyword>
<dbReference type="Pfam" id="PF00296">
    <property type="entry name" value="Bac_luciferase"/>
    <property type="match status" value="1"/>
</dbReference>
<protein>
    <submittedName>
        <fullName evidence="6">LLM class flavin-dependent oxidoreductase</fullName>
    </submittedName>
</protein>
<dbReference type="GO" id="GO:0016705">
    <property type="term" value="F:oxidoreductase activity, acting on paired donors, with incorporation or reduction of molecular oxygen"/>
    <property type="evidence" value="ECO:0007669"/>
    <property type="project" value="InterPro"/>
</dbReference>
<proteinExistence type="predicted"/>
<dbReference type="PANTHER" id="PTHR42847:SF4">
    <property type="entry name" value="ALKANESULFONATE MONOOXYGENASE-RELATED"/>
    <property type="match status" value="1"/>
</dbReference>
<dbReference type="Gene3D" id="3.20.20.30">
    <property type="entry name" value="Luciferase-like domain"/>
    <property type="match status" value="1"/>
</dbReference>
<accession>A0A4P8J089</accession>
<sequence length="386" mass="42704">MSNATQSHELLNPMASSPNKIKLGVFAINAHGGCAITTAPEVHRAEDWRTNLETVRIADAAGFEAAIPIGRWRGFGGDSNFGGTSFETYTWAAAIAASTKQIATITTSHLPTVHPLFAAKQAATIDHISGGRFGLNMICGWFGPEMRMFGGSMMEHDERYAFADDWLAIAQEAWTTEGYFDHKSKYFNLVQAFSEPKPLNKPFLINAGGSPRGMRFCAEHCDAAFIILGSHELEGVRKQVRAYKDLAKNEYGRDLKVWCYSYVSVAETQAKAKEYVDRYVIEYGDDEACENIVKELGIQTGIFTPEQADQFRYHFKAGWAGFPLVGTPEMMVDHLGMLSEAGVDGICLSWLDYNSGIKQWNAEVMPLLEKAGLRNPYVPSQEKLAA</sequence>
<dbReference type="InterPro" id="IPR036661">
    <property type="entry name" value="Luciferase-like_sf"/>
</dbReference>
<evidence type="ECO:0000259" key="5">
    <source>
        <dbReference type="Pfam" id="PF00296"/>
    </source>
</evidence>
<dbReference type="InterPro" id="IPR050172">
    <property type="entry name" value="SsuD_RutA_monooxygenase"/>
</dbReference>
<feature type="domain" description="Luciferase-like" evidence="5">
    <location>
        <begin position="25"/>
        <end position="344"/>
    </location>
</feature>
<evidence type="ECO:0000313" key="6">
    <source>
        <dbReference type="EMBL" id="QCP54321.1"/>
    </source>
</evidence>
<dbReference type="Proteomes" id="UP000298656">
    <property type="component" value="Chromosome 2"/>
</dbReference>
<dbReference type="AlphaFoldDB" id="A0A4P8J089"/>
<evidence type="ECO:0000256" key="1">
    <source>
        <dbReference type="ARBA" id="ARBA00022630"/>
    </source>
</evidence>
<reference evidence="6 7" key="1">
    <citation type="submission" date="2019-05" db="EMBL/GenBank/DDBJ databases">
        <title>Burkholderia sp. DHOD12, isolated from subtropical forest soil.</title>
        <authorList>
            <person name="Gao Z.-H."/>
            <person name="Qiu L.-H."/>
        </authorList>
    </citation>
    <scope>NUCLEOTIDE SEQUENCE [LARGE SCALE GENOMIC DNA]</scope>
    <source>
        <strain evidence="6 7">DHOD12</strain>
    </source>
</reference>
<dbReference type="OrthoDB" id="9814695at2"/>
<evidence type="ECO:0000256" key="2">
    <source>
        <dbReference type="ARBA" id="ARBA00022643"/>
    </source>
</evidence>
<keyword evidence="1" id="KW-0285">Flavoprotein</keyword>
<dbReference type="PANTHER" id="PTHR42847">
    <property type="entry name" value="ALKANESULFONATE MONOOXYGENASE"/>
    <property type="match status" value="1"/>
</dbReference>
<keyword evidence="7" id="KW-1185">Reference proteome</keyword>
<evidence type="ECO:0000313" key="7">
    <source>
        <dbReference type="Proteomes" id="UP000298656"/>
    </source>
</evidence>
<evidence type="ECO:0000256" key="4">
    <source>
        <dbReference type="ARBA" id="ARBA00023033"/>
    </source>
</evidence>